<dbReference type="GO" id="GO:0016787">
    <property type="term" value="F:hydrolase activity"/>
    <property type="evidence" value="ECO:0007669"/>
    <property type="project" value="UniProtKB-KW"/>
</dbReference>
<dbReference type="Proteomes" id="UP001216510">
    <property type="component" value="Chromosome"/>
</dbReference>
<keyword evidence="3" id="KW-1185">Reference proteome</keyword>
<protein>
    <submittedName>
        <fullName evidence="2">Alpha/beta hydrolase</fullName>
    </submittedName>
</protein>
<dbReference type="RefSeq" id="WP_277416254.1">
    <property type="nucleotide sequence ID" value="NZ_CP119083.1"/>
</dbReference>
<sequence>MRLKLDESDELYVETIDGDADRPVLVFLHEGLGSVALWRDFPQRVCAATGCPGIVYDRLGYGHSTPLRRERSIHYLHDYALRELPAVLARLAKGRPHIVIGHSDGGSIALIHAAGQPEGLCGIVTLAAHVIVEDVTLAGIEAARVAYDEGKLRALERYHGVKTDQIFRAWADTWLRPAFAHWDIRYLLPSIACPVLALQGSADQYGTVAQLDAIAAGASRAQVRMLEGRGHAPHAETPEVLAGVIGAFCRELARVD</sequence>
<gene>
    <name evidence="2" type="ORF">PX653_01835</name>
</gene>
<dbReference type="Gene3D" id="3.40.50.1820">
    <property type="entry name" value="alpha/beta hydrolase"/>
    <property type="match status" value="1"/>
</dbReference>
<dbReference type="InterPro" id="IPR029058">
    <property type="entry name" value="AB_hydrolase_fold"/>
</dbReference>
<dbReference type="InterPro" id="IPR000073">
    <property type="entry name" value="AB_hydrolase_1"/>
</dbReference>
<accession>A0ABY8BCB8</accession>
<dbReference type="Pfam" id="PF12697">
    <property type="entry name" value="Abhydrolase_6"/>
    <property type="match status" value="1"/>
</dbReference>
<evidence type="ECO:0000313" key="3">
    <source>
        <dbReference type="Proteomes" id="UP001216510"/>
    </source>
</evidence>
<dbReference type="EMBL" id="CP119083">
    <property type="protein sequence ID" value="WEF33556.1"/>
    <property type="molecule type" value="Genomic_DNA"/>
</dbReference>
<keyword evidence="2" id="KW-0378">Hydrolase</keyword>
<evidence type="ECO:0000313" key="2">
    <source>
        <dbReference type="EMBL" id="WEF33556.1"/>
    </source>
</evidence>
<name>A0ABY8BCB8_9BURK</name>
<organism evidence="2 3">
    <name type="scientific">Pseudoduganella chitinolytica</name>
    <dbReference type="NCBI Taxonomy" id="34070"/>
    <lineage>
        <taxon>Bacteria</taxon>
        <taxon>Pseudomonadati</taxon>
        <taxon>Pseudomonadota</taxon>
        <taxon>Betaproteobacteria</taxon>
        <taxon>Burkholderiales</taxon>
        <taxon>Oxalobacteraceae</taxon>
        <taxon>Telluria group</taxon>
        <taxon>Pseudoduganella</taxon>
    </lineage>
</organism>
<dbReference type="PANTHER" id="PTHR43689:SF8">
    <property type="entry name" value="ALPHA_BETA-HYDROLASES SUPERFAMILY PROTEIN"/>
    <property type="match status" value="1"/>
</dbReference>
<evidence type="ECO:0000259" key="1">
    <source>
        <dbReference type="Pfam" id="PF12697"/>
    </source>
</evidence>
<dbReference type="SUPFAM" id="SSF53474">
    <property type="entry name" value="alpha/beta-Hydrolases"/>
    <property type="match status" value="1"/>
</dbReference>
<proteinExistence type="predicted"/>
<feature type="domain" description="AB hydrolase-1" evidence="1">
    <location>
        <begin position="25"/>
        <end position="242"/>
    </location>
</feature>
<reference evidence="2 3" key="1">
    <citation type="submission" date="2023-02" db="EMBL/GenBank/DDBJ databases">
        <title>Gemone sequence of Telluria chitinolytica ACM 3522T.</title>
        <authorList>
            <person name="Frediansyah A."/>
            <person name="Miess H."/>
            <person name="Gross H."/>
        </authorList>
    </citation>
    <scope>NUCLEOTIDE SEQUENCE [LARGE SCALE GENOMIC DNA]</scope>
    <source>
        <strain evidence="2 3">ACM 3522</strain>
    </source>
</reference>
<dbReference type="PANTHER" id="PTHR43689">
    <property type="entry name" value="HYDROLASE"/>
    <property type="match status" value="1"/>
</dbReference>